<accession>A0AAV4KAJ9</accession>
<dbReference type="InterPro" id="IPR036280">
    <property type="entry name" value="Multihaem_cyt_sf"/>
</dbReference>
<keyword evidence="3" id="KW-1185">Reference proteome</keyword>
<reference evidence="1" key="2">
    <citation type="journal article" date="2014" name="Int. J. Syst. Evol. Microbiol.">
        <title>Complete genome sequence of Corynebacterium casei LMG S-19264T (=DSM 44701T), isolated from a smear-ripened cheese.</title>
        <authorList>
            <consortium name="US DOE Joint Genome Institute (JGI-PGF)"/>
            <person name="Walter F."/>
            <person name="Albersmeier A."/>
            <person name="Kalinowski J."/>
            <person name="Ruckert C."/>
        </authorList>
    </citation>
    <scope>NUCLEOTIDE SEQUENCE</scope>
    <source>
        <strain evidence="1">CGMCC 1.8885</strain>
    </source>
</reference>
<evidence type="ECO:0000313" key="4">
    <source>
        <dbReference type="Proteomes" id="UP000652720"/>
    </source>
</evidence>
<protein>
    <recommendedName>
        <fullName evidence="5">Zinc ribbon domain-containing protein</fullName>
    </recommendedName>
</protein>
<dbReference type="EMBL" id="BMLZ01000018">
    <property type="protein sequence ID" value="GGP29959.1"/>
    <property type="molecule type" value="Genomic_DNA"/>
</dbReference>
<organism evidence="1 4">
    <name type="scientific">Deinococcus wulumuqiensis</name>
    <dbReference type="NCBI Taxonomy" id="980427"/>
    <lineage>
        <taxon>Bacteria</taxon>
        <taxon>Thermotogati</taxon>
        <taxon>Deinococcota</taxon>
        <taxon>Deinococci</taxon>
        <taxon>Deinococcales</taxon>
        <taxon>Deinococcaceae</taxon>
        <taxon>Deinococcus</taxon>
    </lineage>
</organism>
<evidence type="ECO:0000313" key="1">
    <source>
        <dbReference type="EMBL" id="GGI87037.1"/>
    </source>
</evidence>
<reference evidence="2" key="1">
    <citation type="journal article" date="2014" name="Int. J. Syst. Evol. Microbiol.">
        <title>Complete genome of a new Firmicutes species belonging to the dominant human colonic microbiota ('Ruminococcus bicirculans') reveals two chromosomes and a selective capacity to utilize plant glucans.</title>
        <authorList>
            <consortium name="NISC Comparative Sequencing Program"/>
            <person name="Wegmann U."/>
            <person name="Louis P."/>
            <person name="Goesmann A."/>
            <person name="Henrissat B."/>
            <person name="Duncan S.H."/>
            <person name="Flint H.J."/>
        </authorList>
    </citation>
    <scope>NUCLEOTIDE SEQUENCE</scope>
    <source>
        <strain evidence="2">CGMCC 1.8884</strain>
    </source>
</reference>
<name>A0AAV4KAJ9_9DEIO</name>
<dbReference type="SUPFAM" id="SSF48695">
    <property type="entry name" value="Multiheme cytochromes"/>
    <property type="match status" value="1"/>
</dbReference>
<gene>
    <name evidence="2" type="ORF">GCM10008021_16100</name>
    <name evidence="1" type="ORF">GCM10010914_21860</name>
</gene>
<proteinExistence type="predicted"/>
<reference evidence="1" key="4">
    <citation type="submission" date="2023-08" db="EMBL/GenBank/DDBJ databases">
        <authorList>
            <person name="Sun Q."/>
            <person name="Zhou Y."/>
        </authorList>
    </citation>
    <scope>NUCLEOTIDE SEQUENCE</scope>
    <source>
        <strain evidence="2">CGMCC 1.8884</strain>
        <strain evidence="1">CGMCC 1.8885</strain>
    </source>
</reference>
<dbReference type="Proteomes" id="UP000652720">
    <property type="component" value="Unassembled WGS sequence"/>
</dbReference>
<dbReference type="EMBL" id="BMMA01000022">
    <property type="protein sequence ID" value="GGI87037.1"/>
    <property type="molecule type" value="Genomic_DNA"/>
</dbReference>
<evidence type="ECO:0000313" key="2">
    <source>
        <dbReference type="EMBL" id="GGP29959.1"/>
    </source>
</evidence>
<comment type="caution">
    <text evidence="1">The sequence shown here is derived from an EMBL/GenBank/DDBJ whole genome shotgun (WGS) entry which is preliminary data.</text>
</comment>
<dbReference type="AlphaFoldDB" id="A0AAV4KAJ9"/>
<evidence type="ECO:0008006" key="5">
    <source>
        <dbReference type="Google" id="ProtNLM"/>
    </source>
</evidence>
<reference evidence="3" key="3">
    <citation type="journal article" date="2019" name="Int. J. Syst. Evol. Microbiol.">
        <title>The Global Catalogue of Microorganisms (GCM) 10K type strain sequencing project: providing services to taxonomists for standard genome sequencing and annotation.</title>
        <authorList>
            <consortium name="The Broad Institute Genomics Platform"/>
            <consortium name="The Broad Institute Genome Sequencing Center for Infectious Disease"/>
            <person name="Wu L."/>
            <person name="Ma J."/>
        </authorList>
    </citation>
    <scope>NUCLEOTIDE SEQUENCE [LARGE SCALE GENOMIC DNA]</scope>
    <source>
        <strain evidence="3">CGMCC 1.8884</strain>
    </source>
</reference>
<evidence type="ECO:0000313" key="3">
    <source>
        <dbReference type="Proteomes" id="UP000630135"/>
    </source>
</evidence>
<sequence>MPGGVLFFGGAMGKEMYDGQLELEYTCVGCHKNTYPRRLASGYCHDCIFGGMTAEEIEAEQREHAAWRERRACGTCDSIVGTEACYACGDMVCGKCRKGEDGSLFCPDCYADFKEDAAREAESEGSRSFRS</sequence>
<dbReference type="Proteomes" id="UP000630135">
    <property type="component" value="Unassembled WGS sequence"/>
</dbReference>